<evidence type="ECO:0000256" key="3">
    <source>
        <dbReference type="ARBA" id="ARBA00022617"/>
    </source>
</evidence>
<dbReference type="AlphaFoldDB" id="A0A4V1RJ87"/>
<dbReference type="EMBL" id="QYBC01000001">
    <property type="protein sequence ID" value="RYB07700.1"/>
    <property type="molecule type" value="Genomic_DNA"/>
</dbReference>
<evidence type="ECO:0000313" key="10">
    <source>
        <dbReference type="Proteomes" id="UP000289411"/>
    </source>
</evidence>
<evidence type="ECO:0000313" key="9">
    <source>
        <dbReference type="EMBL" id="RYB07700.1"/>
    </source>
</evidence>
<comment type="function">
    <text evidence="8">Cytochromes P450 are a group of heme-thiolate monooxygenases. They oxidize a variety of structurally unrelated compounds, including steroids, fatty acids, and xenobiotics.</text>
</comment>
<dbReference type="PANTHER" id="PTHR46696:SF1">
    <property type="entry name" value="CYTOCHROME P450 YJIB-RELATED"/>
    <property type="match status" value="1"/>
</dbReference>
<dbReference type="InterPro" id="IPR002397">
    <property type="entry name" value="Cyt_P450_B"/>
</dbReference>
<dbReference type="GO" id="GO:0004497">
    <property type="term" value="F:monooxygenase activity"/>
    <property type="evidence" value="ECO:0007669"/>
    <property type="project" value="UniProtKB-KW"/>
</dbReference>
<keyword evidence="10" id="KW-1185">Reference proteome</keyword>
<keyword evidence="4" id="KW-0479">Metal-binding</keyword>
<gene>
    <name evidence="9" type="ORF">D3272_00770</name>
</gene>
<accession>A0A4V1RJ87</accession>
<evidence type="ECO:0000256" key="1">
    <source>
        <dbReference type="ARBA" id="ARBA00001971"/>
    </source>
</evidence>
<dbReference type="GO" id="GO:0005506">
    <property type="term" value="F:iron ion binding"/>
    <property type="evidence" value="ECO:0007669"/>
    <property type="project" value="InterPro"/>
</dbReference>
<evidence type="ECO:0000256" key="6">
    <source>
        <dbReference type="ARBA" id="ARBA00023004"/>
    </source>
</evidence>
<keyword evidence="5" id="KW-0560">Oxidoreductase</keyword>
<evidence type="ECO:0000256" key="5">
    <source>
        <dbReference type="ARBA" id="ARBA00023002"/>
    </source>
</evidence>
<keyword evidence="6" id="KW-0408">Iron</keyword>
<reference evidence="9 10" key="1">
    <citation type="submission" date="2018-09" db="EMBL/GenBank/DDBJ databases">
        <authorList>
            <person name="Grouzdev D.S."/>
            <person name="Krutkina M.S."/>
        </authorList>
    </citation>
    <scope>NUCLEOTIDE SEQUENCE [LARGE SCALE GENOMIC DNA]</scope>
    <source>
        <strain evidence="9 10">RmlP001</strain>
    </source>
</reference>
<comment type="caution">
    <text evidence="9">The sequence shown here is derived from an EMBL/GenBank/DDBJ whole genome shotgun (WGS) entry which is preliminary data.</text>
</comment>
<dbReference type="GO" id="GO:0020037">
    <property type="term" value="F:heme binding"/>
    <property type="evidence" value="ECO:0007669"/>
    <property type="project" value="InterPro"/>
</dbReference>
<evidence type="ECO:0000256" key="2">
    <source>
        <dbReference type="ARBA" id="ARBA00010617"/>
    </source>
</evidence>
<evidence type="ECO:0000256" key="7">
    <source>
        <dbReference type="ARBA" id="ARBA00023033"/>
    </source>
</evidence>
<dbReference type="Proteomes" id="UP000289411">
    <property type="component" value="Unassembled WGS sequence"/>
</dbReference>
<comment type="cofactor">
    <cofactor evidence="1">
        <name>heme</name>
        <dbReference type="ChEBI" id="CHEBI:30413"/>
    </cofactor>
</comment>
<dbReference type="SUPFAM" id="SSF48264">
    <property type="entry name" value="Cytochrome P450"/>
    <property type="match status" value="1"/>
</dbReference>
<dbReference type="FunFam" id="1.10.630.10:FF:000018">
    <property type="entry name" value="Cytochrome P450 monooxygenase"/>
    <property type="match status" value="1"/>
</dbReference>
<dbReference type="PANTHER" id="PTHR46696">
    <property type="entry name" value="P450, PUTATIVE (EUROFUNG)-RELATED"/>
    <property type="match status" value="1"/>
</dbReference>
<proteinExistence type="inferred from homology"/>
<protein>
    <submittedName>
        <fullName evidence="9">Cytochrome P450</fullName>
    </submittedName>
</protein>
<comment type="similarity">
    <text evidence="2">Belongs to the cytochrome P450 family.</text>
</comment>
<reference evidence="9 10" key="2">
    <citation type="submission" date="2019-02" db="EMBL/GenBank/DDBJ databases">
        <title>'Lichenibacterium ramalinii' gen. nov. sp. nov., 'Lichenibacterium minor' gen. nov. sp. nov.</title>
        <authorList>
            <person name="Pankratov T."/>
        </authorList>
    </citation>
    <scope>NUCLEOTIDE SEQUENCE [LARGE SCALE GENOMIC DNA]</scope>
    <source>
        <strain evidence="9 10">RmlP001</strain>
    </source>
</reference>
<dbReference type="CDD" id="cd11029">
    <property type="entry name" value="CYP107-like"/>
    <property type="match status" value="1"/>
</dbReference>
<dbReference type="OrthoDB" id="9801155at2"/>
<dbReference type="InterPro" id="IPR036396">
    <property type="entry name" value="Cyt_P450_sf"/>
</dbReference>
<keyword evidence="7" id="KW-0503">Monooxygenase</keyword>
<keyword evidence="3" id="KW-0349">Heme</keyword>
<dbReference type="Pfam" id="PF00067">
    <property type="entry name" value="p450"/>
    <property type="match status" value="1"/>
</dbReference>
<dbReference type="InterPro" id="IPR001128">
    <property type="entry name" value="Cyt_P450"/>
</dbReference>
<dbReference type="RefSeq" id="WP_129217170.1">
    <property type="nucleotide sequence ID" value="NZ_QYBC01000001.1"/>
</dbReference>
<organism evidence="9 10">
    <name type="scientific">Lichenibacterium ramalinae</name>
    <dbReference type="NCBI Taxonomy" id="2316527"/>
    <lineage>
        <taxon>Bacteria</taxon>
        <taxon>Pseudomonadati</taxon>
        <taxon>Pseudomonadota</taxon>
        <taxon>Alphaproteobacteria</taxon>
        <taxon>Hyphomicrobiales</taxon>
        <taxon>Lichenihabitantaceae</taxon>
        <taxon>Lichenibacterium</taxon>
    </lineage>
</organism>
<dbReference type="PRINTS" id="PR00359">
    <property type="entry name" value="BP450"/>
</dbReference>
<sequence>MTAPDAPFPFWDEARRADPYAFYAALRRDRPVVRATVPGRGTVWVVTRYADVAALLKDPRFSNDRRGAGVPSPFFGGLPMPRGIRTLSSTMVGADDPRHARLRGLVGRAFTPRRIAELEGRIRAIASALLDRAMPAGRMDLIADFALPLPFTVIAELLGVPDDRRAEFRRRVGGLLSPPRSVLWRLGLWLPKLLRLVGFFERLVAMRRRAPDDGLISALIAVEDDGGRLSGQELTAMVFLLFFAGHETTVNLIGNGQLALFDHPDEMARLRAEPALMPTAIEELLRFTNPVEAVAMRYTREPVTLAGVALPARATVMGLISSANRDGDAFPHPDRLDLGRRDNRHLALGAGAHYCLGANLARLEARVAFESLMERLPGLRIDGPRDALEWRPPGALRGLRRLPVRWD</sequence>
<evidence type="ECO:0000256" key="4">
    <source>
        <dbReference type="ARBA" id="ARBA00022723"/>
    </source>
</evidence>
<name>A0A4V1RJ87_9HYPH</name>
<dbReference type="GO" id="GO:0016705">
    <property type="term" value="F:oxidoreductase activity, acting on paired donors, with incorporation or reduction of molecular oxygen"/>
    <property type="evidence" value="ECO:0007669"/>
    <property type="project" value="InterPro"/>
</dbReference>
<dbReference type="Gene3D" id="1.10.630.10">
    <property type="entry name" value="Cytochrome P450"/>
    <property type="match status" value="1"/>
</dbReference>
<evidence type="ECO:0000256" key="8">
    <source>
        <dbReference type="ARBA" id="ARBA00043906"/>
    </source>
</evidence>